<keyword evidence="1" id="KW-0812">Transmembrane</keyword>
<gene>
    <name evidence="2" type="ORF">C8F04DRAFT_1142618</name>
</gene>
<name>A0AAD6S817_9AGAR</name>
<reference evidence="2" key="1">
    <citation type="submission" date="2023-03" db="EMBL/GenBank/DDBJ databases">
        <title>Massive genome expansion in bonnet fungi (Mycena s.s.) driven by repeated elements and novel gene families across ecological guilds.</title>
        <authorList>
            <consortium name="Lawrence Berkeley National Laboratory"/>
            <person name="Harder C.B."/>
            <person name="Miyauchi S."/>
            <person name="Viragh M."/>
            <person name="Kuo A."/>
            <person name="Thoen E."/>
            <person name="Andreopoulos B."/>
            <person name="Lu D."/>
            <person name="Skrede I."/>
            <person name="Drula E."/>
            <person name="Henrissat B."/>
            <person name="Morin E."/>
            <person name="Kohler A."/>
            <person name="Barry K."/>
            <person name="LaButti K."/>
            <person name="Morin E."/>
            <person name="Salamov A."/>
            <person name="Lipzen A."/>
            <person name="Mereny Z."/>
            <person name="Hegedus B."/>
            <person name="Baldrian P."/>
            <person name="Stursova M."/>
            <person name="Weitz H."/>
            <person name="Taylor A."/>
            <person name="Grigoriev I.V."/>
            <person name="Nagy L.G."/>
            <person name="Martin F."/>
            <person name="Kauserud H."/>
        </authorList>
    </citation>
    <scope>NUCLEOTIDE SEQUENCE</scope>
    <source>
        <strain evidence="2">CBHHK200</strain>
    </source>
</reference>
<evidence type="ECO:0000313" key="2">
    <source>
        <dbReference type="EMBL" id="KAJ7020847.1"/>
    </source>
</evidence>
<feature type="transmembrane region" description="Helical" evidence="1">
    <location>
        <begin position="134"/>
        <end position="153"/>
    </location>
</feature>
<dbReference type="EMBL" id="JARJCM010000249">
    <property type="protein sequence ID" value="KAJ7020847.1"/>
    <property type="molecule type" value="Genomic_DNA"/>
</dbReference>
<dbReference type="Proteomes" id="UP001218188">
    <property type="component" value="Unassembled WGS sequence"/>
</dbReference>
<comment type="caution">
    <text evidence="2">The sequence shown here is derived from an EMBL/GenBank/DDBJ whole genome shotgun (WGS) entry which is preliminary data.</text>
</comment>
<evidence type="ECO:0000256" key="1">
    <source>
        <dbReference type="SAM" id="Phobius"/>
    </source>
</evidence>
<organism evidence="2 3">
    <name type="scientific">Mycena alexandri</name>
    <dbReference type="NCBI Taxonomy" id="1745969"/>
    <lineage>
        <taxon>Eukaryota</taxon>
        <taxon>Fungi</taxon>
        <taxon>Dikarya</taxon>
        <taxon>Basidiomycota</taxon>
        <taxon>Agaricomycotina</taxon>
        <taxon>Agaricomycetes</taxon>
        <taxon>Agaricomycetidae</taxon>
        <taxon>Agaricales</taxon>
        <taxon>Marasmiineae</taxon>
        <taxon>Mycenaceae</taxon>
        <taxon>Mycena</taxon>
    </lineage>
</organism>
<protein>
    <recommendedName>
        <fullName evidence="4">Transmembrane protein</fullName>
    </recommendedName>
</protein>
<keyword evidence="3" id="KW-1185">Reference proteome</keyword>
<evidence type="ECO:0008006" key="4">
    <source>
        <dbReference type="Google" id="ProtNLM"/>
    </source>
</evidence>
<proteinExistence type="predicted"/>
<dbReference type="AlphaFoldDB" id="A0AAD6S817"/>
<evidence type="ECO:0000313" key="3">
    <source>
        <dbReference type="Proteomes" id="UP001218188"/>
    </source>
</evidence>
<feature type="transmembrane region" description="Helical" evidence="1">
    <location>
        <begin position="12"/>
        <end position="35"/>
    </location>
</feature>
<sequence length="169" mass="19215">MCLGQRLLGRVGGAFCSLHYVFSFLFAEFGGRVYLGRRGQAVLRRGSFLVKTFWCPRNSLLSSSGRSRRAARCVCALNDVQFLRRRYDRYLLLLFLLLFFSSVLSAPPPIRFALKVFSSLIHVGYARRRMDLRVLAHLPVYVLSLPGRILCMLRTSYATSVSPLAPIYV</sequence>
<feature type="transmembrane region" description="Helical" evidence="1">
    <location>
        <begin position="90"/>
        <end position="114"/>
    </location>
</feature>
<keyword evidence="1" id="KW-1133">Transmembrane helix</keyword>
<accession>A0AAD6S817</accession>
<keyword evidence="1" id="KW-0472">Membrane</keyword>